<proteinExistence type="predicted"/>
<reference evidence="2" key="1">
    <citation type="submission" date="2021-04" db="EMBL/GenBank/DDBJ databases">
        <title>Genome sequence of Woronichinia naegeliana from Washington state freshwater lake bloom.</title>
        <authorList>
            <person name="Dreher T.W."/>
        </authorList>
    </citation>
    <scope>NUCLEOTIDE SEQUENCE</scope>
    <source>
        <strain evidence="2">WA131</strain>
    </source>
</reference>
<dbReference type="Proteomes" id="UP001065613">
    <property type="component" value="Chromosome"/>
</dbReference>
<accession>A0A977KX73</accession>
<dbReference type="AlphaFoldDB" id="A0A977KX73"/>
<dbReference type="InterPro" id="IPR047197">
    <property type="entry name" value="THYN1-like_EVE"/>
</dbReference>
<dbReference type="KEGG" id="wna:KA717_00650"/>
<evidence type="ECO:0000313" key="2">
    <source>
        <dbReference type="EMBL" id="UXE61553.1"/>
    </source>
</evidence>
<dbReference type="InterPro" id="IPR002740">
    <property type="entry name" value="EVE_domain"/>
</dbReference>
<evidence type="ECO:0000259" key="1">
    <source>
        <dbReference type="Pfam" id="PF01878"/>
    </source>
</evidence>
<dbReference type="InterPro" id="IPR052181">
    <property type="entry name" value="5hmC_binding"/>
</dbReference>
<organism evidence="2">
    <name type="scientific">Woronichinia naegeliana WA131</name>
    <dbReference type="NCBI Taxonomy" id="2824559"/>
    <lineage>
        <taxon>Bacteria</taxon>
        <taxon>Bacillati</taxon>
        <taxon>Cyanobacteriota</taxon>
        <taxon>Cyanophyceae</taxon>
        <taxon>Synechococcales</taxon>
        <taxon>Coelosphaeriaceae</taxon>
        <taxon>Woronichinia</taxon>
    </lineage>
</organism>
<dbReference type="InterPro" id="IPR015947">
    <property type="entry name" value="PUA-like_sf"/>
</dbReference>
<gene>
    <name evidence="2" type="ORF">KA717_00650</name>
</gene>
<feature type="domain" description="EVE" evidence="1">
    <location>
        <begin position="2"/>
        <end position="147"/>
    </location>
</feature>
<name>A0A977KX73_9CYAN</name>
<dbReference type="Pfam" id="PF01878">
    <property type="entry name" value="EVE"/>
    <property type="match status" value="1"/>
</dbReference>
<dbReference type="PANTHER" id="PTHR14087:SF7">
    <property type="entry name" value="THYMOCYTE NUCLEAR PROTEIN 1"/>
    <property type="match status" value="1"/>
</dbReference>
<dbReference type="SUPFAM" id="SSF88697">
    <property type="entry name" value="PUA domain-like"/>
    <property type="match status" value="1"/>
</dbReference>
<dbReference type="EMBL" id="CP073041">
    <property type="protein sequence ID" value="UXE61553.1"/>
    <property type="molecule type" value="Genomic_DNA"/>
</dbReference>
<dbReference type="Gene3D" id="3.10.590.10">
    <property type="entry name" value="ph1033 like domains"/>
    <property type="match status" value="1"/>
</dbReference>
<protein>
    <submittedName>
        <fullName evidence="2">EVE domain-containing protein</fullName>
    </submittedName>
</protein>
<sequence length="158" mass="17852">MNYWLMKSEPTTYSIDTLKTEGETLWDGVRNYQARNFLKQMQIGDRAFFYHSNTAIPGIVGLAEIVANQVIDPSQFDPQSDYYDPKSFPDAPRWHTVKVAFTQKFPRIITLTELKARFSPEELGVVKKGNRLSVLPVPTAIAEQILSLVSLGVGENET</sequence>
<dbReference type="PANTHER" id="PTHR14087">
    <property type="entry name" value="THYMOCYTE NUCLEAR PROTEIN 1"/>
    <property type="match status" value="1"/>
</dbReference>
<dbReference type="CDD" id="cd21133">
    <property type="entry name" value="EVE"/>
    <property type="match status" value="1"/>
</dbReference>